<dbReference type="STRING" id="887898.HMPREF0551_2185"/>
<dbReference type="GO" id="GO:0008961">
    <property type="term" value="F:phosphatidylglycerol-prolipoprotein diacylglyceryl transferase activity"/>
    <property type="evidence" value="ECO:0007669"/>
    <property type="project" value="InterPro"/>
</dbReference>
<dbReference type="Proteomes" id="UP000011021">
    <property type="component" value="Unassembled WGS sequence"/>
</dbReference>
<keyword evidence="1" id="KW-0676">Redox-active center</keyword>
<protein>
    <submittedName>
        <fullName evidence="4">Redoxin family protein</fullName>
    </submittedName>
</protein>
<evidence type="ECO:0000256" key="2">
    <source>
        <dbReference type="SAM" id="Phobius"/>
    </source>
</evidence>
<dbReference type="PROSITE" id="PS00194">
    <property type="entry name" value="THIOREDOXIN_1"/>
    <property type="match status" value="1"/>
</dbReference>
<dbReference type="GO" id="GO:0005886">
    <property type="term" value="C:plasma membrane"/>
    <property type="evidence" value="ECO:0007669"/>
    <property type="project" value="InterPro"/>
</dbReference>
<evidence type="ECO:0000313" key="4">
    <source>
        <dbReference type="EMBL" id="EFV94070.1"/>
    </source>
</evidence>
<proteinExistence type="predicted"/>
<feature type="domain" description="Thioredoxin" evidence="3">
    <location>
        <begin position="133"/>
        <end position="271"/>
    </location>
</feature>
<gene>
    <name evidence="4" type="ORF">HMPREF0551_2185</name>
</gene>
<dbReference type="InterPro" id="IPR001640">
    <property type="entry name" value="Lgt"/>
</dbReference>
<dbReference type="Pfam" id="PF00578">
    <property type="entry name" value="AhpC-TSA"/>
    <property type="match status" value="1"/>
</dbReference>
<dbReference type="HOGENOM" id="CLU_089636_0_0_4"/>
<name>E7RZS1_9BURK</name>
<organism evidence="4 5">
    <name type="scientific">Lautropia mirabilis ATCC 51599</name>
    <dbReference type="NCBI Taxonomy" id="887898"/>
    <lineage>
        <taxon>Bacteria</taxon>
        <taxon>Pseudomonadati</taxon>
        <taxon>Pseudomonadota</taxon>
        <taxon>Betaproteobacteria</taxon>
        <taxon>Burkholderiales</taxon>
        <taxon>Burkholderiaceae</taxon>
        <taxon>Lautropia</taxon>
    </lineage>
</organism>
<accession>E7RZS1</accession>
<dbReference type="RefSeq" id="WP_005674582.1">
    <property type="nucleotide sequence ID" value="NZ_CP146288.1"/>
</dbReference>
<dbReference type="InterPro" id="IPR013766">
    <property type="entry name" value="Thioredoxin_domain"/>
</dbReference>
<dbReference type="InterPro" id="IPR000866">
    <property type="entry name" value="AhpC/TSA"/>
</dbReference>
<dbReference type="AlphaFoldDB" id="E7RZS1"/>
<dbReference type="PANTHER" id="PTHR42852:SF13">
    <property type="entry name" value="PROTEIN DIPZ"/>
    <property type="match status" value="1"/>
</dbReference>
<dbReference type="GO" id="GO:0016209">
    <property type="term" value="F:antioxidant activity"/>
    <property type="evidence" value="ECO:0007669"/>
    <property type="project" value="InterPro"/>
</dbReference>
<feature type="transmembrane region" description="Helical" evidence="2">
    <location>
        <begin position="12"/>
        <end position="30"/>
    </location>
</feature>
<sequence>MPAALNLGPLSLPLSVLVPMVAVFLGLWLGNRQVKRQGTAPVEPFFWRIVFWALAVARLAYVLRHHEAYLEDPWTALDVRDGGFDPWAGLVWAWLLAWRYGWRGSAPRRPLLAAMVGMTVIGVAGLLALQNAATRVQPLPALQLQTLDGQAVPLQRFGNGRPAIVNLWATWCPHCVREMPVLAEAQRQYPDLDIVFLDQGEDGARVSRFLQRRGLVLDNVLLDAKGEVGRHFGLRALPATLFYGRDGSLQDIRIGALSKATLQERIERLRR</sequence>
<dbReference type="CDD" id="cd02966">
    <property type="entry name" value="TlpA_like_family"/>
    <property type="match status" value="1"/>
</dbReference>
<keyword evidence="2" id="KW-0812">Transmembrane</keyword>
<dbReference type="InterPro" id="IPR017937">
    <property type="entry name" value="Thioredoxin_CS"/>
</dbReference>
<evidence type="ECO:0000259" key="3">
    <source>
        <dbReference type="PROSITE" id="PS51352"/>
    </source>
</evidence>
<feature type="transmembrane region" description="Helical" evidence="2">
    <location>
        <begin position="45"/>
        <end position="64"/>
    </location>
</feature>
<dbReference type="GO" id="GO:0042158">
    <property type="term" value="P:lipoprotein biosynthetic process"/>
    <property type="evidence" value="ECO:0007669"/>
    <property type="project" value="InterPro"/>
</dbReference>
<dbReference type="EMBL" id="AEQP01000022">
    <property type="protein sequence ID" value="EFV94070.1"/>
    <property type="molecule type" value="Genomic_DNA"/>
</dbReference>
<dbReference type="PANTHER" id="PTHR42852">
    <property type="entry name" value="THIOL:DISULFIDE INTERCHANGE PROTEIN DSBE"/>
    <property type="match status" value="1"/>
</dbReference>
<dbReference type="SUPFAM" id="SSF52833">
    <property type="entry name" value="Thioredoxin-like"/>
    <property type="match status" value="1"/>
</dbReference>
<keyword evidence="2" id="KW-1133">Transmembrane helix</keyword>
<keyword evidence="5" id="KW-1185">Reference proteome</keyword>
<feature type="transmembrane region" description="Helical" evidence="2">
    <location>
        <begin position="84"/>
        <end position="102"/>
    </location>
</feature>
<feature type="transmembrane region" description="Helical" evidence="2">
    <location>
        <begin position="111"/>
        <end position="129"/>
    </location>
</feature>
<dbReference type="eggNOG" id="COG0526">
    <property type="taxonomic scope" value="Bacteria"/>
</dbReference>
<dbReference type="GO" id="GO:0015036">
    <property type="term" value="F:disulfide oxidoreductase activity"/>
    <property type="evidence" value="ECO:0007669"/>
    <property type="project" value="UniProtKB-ARBA"/>
</dbReference>
<dbReference type="InterPro" id="IPR050553">
    <property type="entry name" value="Thioredoxin_ResA/DsbE_sf"/>
</dbReference>
<comment type="caution">
    <text evidence="4">The sequence shown here is derived from an EMBL/GenBank/DDBJ whole genome shotgun (WGS) entry which is preliminary data.</text>
</comment>
<keyword evidence="2" id="KW-0472">Membrane</keyword>
<dbReference type="InterPro" id="IPR036249">
    <property type="entry name" value="Thioredoxin-like_sf"/>
</dbReference>
<evidence type="ECO:0000313" key="5">
    <source>
        <dbReference type="Proteomes" id="UP000011021"/>
    </source>
</evidence>
<reference evidence="4 5" key="1">
    <citation type="submission" date="2010-12" db="EMBL/GenBank/DDBJ databases">
        <authorList>
            <person name="Muzny D."/>
            <person name="Qin X."/>
            <person name="Deng J."/>
            <person name="Jiang H."/>
            <person name="Liu Y."/>
            <person name="Qu J."/>
            <person name="Song X.-Z."/>
            <person name="Zhang L."/>
            <person name="Thornton R."/>
            <person name="Coyle M."/>
            <person name="Francisco L."/>
            <person name="Jackson L."/>
            <person name="Javaid M."/>
            <person name="Korchina V."/>
            <person name="Kovar C."/>
            <person name="Mata R."/>
            <person name="Mathew T."/>
            <person name="Ngo R."/>
            <person name="Nguyen L."/>
            <person name="Nguyen N."/>
            <person name="Okwuonu G."/>
            <person name="Ongeri F."/>
            <person name="Pham C."/>
            <person name="Simmons D."/>
            <person name="Wilczek-Boney K."/>
            <person name="Hale W."/>
            <person name="Jakkamsetti A."/>
            <person name="Pham P."/>
            <person name="Ruth R."/>
            <person name="San Lucas F."/>
            <person name="Warren J."/>
            <person name="Zhang J."/>
            <person name="Zhao Z."/>
            <person name="Zhou C."/>
            <person name="Zhu D."/>
            <person name="Lee S."/>
            <person name="Bess C."/>
            <person name="Blankenburg K."/>
            <person name="Forbes L."/>
            <person name="Fu Q."/>
            <person name="Gubbala S."/>
            <person name="Hirani K."/>
            <person name="Jayaseelan J.C."/>
            <person name="Lara F."/>
            <person name="Munidasa M."/>
            <person name="Palculict T."/>
            <person name="Patil S."/>
            <person name="Pu L.-L."/>
            <person name="Saada N."/>
            <person name="Tang L."/>
            <person name="Weissenberger G."/>
            <person name="Zhu Y."/>
            <person name="Hemphill L."/>
            <person name="Shang Y."/>
            <person name="Youmans B."/>
            <person name="Ayvaz T."/>
            <person name="Ross M."/>
            <person name="Santibanez J."/>
            <person name="Aqrawi P."/>
            <person name="Gross S."/>
            <person name="Joshi V."/>
            <person name="Fowler G."/>
            <person name="Nazareth L."/>
            <person name="Reid J."/>
            <person name="Worley K."/>
            <person name="Petrosino J."/>
            <person name="Highlander S."/>
            <person name="Gibbs R."/>
        </authorList>
    </citation>
    <scope>NUCLEOTIDE SEQUENCE [LARGE SCALE GENOMIC DNA]</scope>
    <source>
        <strain evidence="4 5">ATCC 51599</strain>
    </source>
</reference>
<dbReference type="Gene3D" id="3.40.30.10">
    <property type="entry name" value="Glutaredoxin"/>
    <property type="match status" value="1"/>
</dbReference>
<dbReference type="Pfam" id="PF01790">
    <property type="entry name" value="LGT"/>
    <property type="match status" value="1"/>
</dbReference>
<evidence type="ECO:0000256" key="1">
    <source>
        <dbReference type="ARBA" id="ARBA00023284"/>
    </source>
</evidence>
<dbReference type="PROSITE" id="PS51352">
    <property type="entry name" value="THIOREDOXIN_2"/>
    <property type="match status" value="1"/>
</dbReference>